<gene>
    <name evidence="1" type="ORF">E1A91_A12G110200v1</name>
</gene>
<name>A0A5D2WT23_GOSMU</name>
<evidence type="ECO:0000313" key="2">
    <source>
        <dbReference type="Proteomes" id="UP000323597"/>
    </source>
</evidence>
<dbReference type="Proteomes" id="UP000323597">
    <property type="component" value="Chromosome A12"/>
</dbReference>
<dbReference type="AlphaFoldDB" id="A0A5D2WT23"/>
<organism evidence="1 2">
    <name type="scientific">Gossypium mustelinum</name>
    <name type="common">Cotton</name>
    <name type="synonym">Gossypium caicoense</name>
    <dbReference type="NCBI Taxonomy" id="34275"/>
    <lineage>
        <taxon>Eukaryota</taxon>
        <taxon>Viridiplantae</taxon>
        <taxon>Streptophyta</taxon>
        <taxon>Embryophyta</taxon>
        <taxon>Tracheophyta</taxon>
        <taxon>Spermatophyta</taxon>
        <taxon>Magnoliopsida</taxon>
        <taxon>eudicotyledons</taxon>
        <taxon>Gunneridae</taxon>
        <taxon>Pentapetalae</taxon>
        <taxon>rosids</taxon>
        <taxon>malvids</taxon>
        <taxon>Malvales</taxon>
        <taxon>Malvaceae</taxon>
        <taxon>Malvoideae</taxon>
        <taxon>Gossypium</taxon>
    </lineage>
</organism>
<proteinExistence type="predicted"/>
<reference evidence="1 2" key="1">
    <citation type="submission" date="2019-07" db="EMBL/GenBank/DDBJ databases">
        <title>WGS assembly of Gossypium mustelinum.</title>
        <authorList>
            <person name="Chen Z.J."/>
            <person name="Sreedasyam A."/>
            <person name="Ando A."/>
            <person name="Song Q."/>
            <person name="De L."/>
            <person name="Hulse-Kemp A."/>
            <person name="Ding M."/>
            <person name="Ye W."/>
            <person name="Kirkbride R."/>
            <person name="Jenkins J."/>
            <person name="Plott C."/>
            <person name="Lovell J."/>
            <person name="Lin Y.-M."/>
            <person name="Vaughn R."/>
            <person name="Liu B."/>
            <person name="Li W."/>
            <person name="Simpson S."/>
            <person name="Scheffler B."/>
            <person name="Saski C."/>
            <person name="Grover C."/>
            <person name="Hu G."/>
            <person name="Conover J."/>
            <person name="Carlson J."/>
            <person name="Shu S."/>
            <person name="Boston L."/>
            <person name="Williams M."/>
            <person name="Peterson D."/>
            <person name="Mcgee K."/>
            <person name="Jones D."/>
            <person name="Wendel J."/>
            <person name="Stelly D."/>
            <person name="Grimwood J."/>
            <person name="Schmutz J."/>
        </authorList>
    </citation>
    <scope>NUCLEOTIDE SEQUENCE [LARGE SCALE GENOMIC DNA]</scope>
    <source>
        <strain evidence="1">1408120.09</strain>
    </source>
</reference>
<dbReference type="EMBL" id="CM017647">
    <property type="protein sequence ID" value="TYJ04699.1"/>
    <property type="molecule type" value="Genomic_DNA"/>
</dbReference>
<sequence>MDQVIKTLFRFCLKTRDFPLLNSPLSSCSSSTGQREAVRPPLLSQISTTLQRCDCGFRSRKRGGGTGVGRAPSELGWTSEVECVVTAGGCVRAAHGVA</sequence>
<accession>A0A5D2WT23</accession>
<protein>
    <submittedName>
        <fullName evidence="1">Uncharacterized protein</fullName>
    </submittedName>
</protein>
<keyword evidence="2" id="KW-1185">Reference proteome</keyword>
<evidence type="ECO:0000313" key="1">
    <source>
        <dbReference type="EMBL" id="TYJ04699.1"/>
    </source>
</evidence>